<dbReference type="Gene3D" id="1.10.10.1100">
    <property type="entry name" value="BFD-like [2Fe-2S]-binding domain"/>
    <property type="match status" value="1"/>
</dbReference>
<evidence type="ECO:0000313" key="3">
    <source>
        <dbReference type="Proteomes" id="UP001523566"/>
    </source>
</evidence>
<evidence type="ECO:0000313" key="2">
    <source>
        <dbReference type="EMBL" id="MCP1102235.1"/>
    </source>
</evidence>
<dbReference type="RefSeq" id="WP_262066019.1">
    <property type="nucleotide sequence ID" value="NZ_JAMXOD010000008.1"/>
</dbReference>
<comment type="caution">
    <text evidence="2">The sequence shown here is derived from an EMBL/GenBank/DDBJ whole genome shotgun (WGS) entry which is preliminary data.</text>
</comment>
<dbReference type="Proteomes" id="UP001523566">
    <property type="component" value="Unassembled WGS sequence"/>
</dbReference>
<organism evidence="2 3">
    <name type="scientific">Aequitasia blattaphilus</name>
    <dbReference type="NCBI Taxonomy" id="2949332"/>
    <lineage>
        <taxon>Bacteria</taxon>
        <taxon>Bacillati</taxon>
        <taxon>Bacillota</taxon>
        <taxon>Clostridia</taxon>
        <taxon>Lachnospirales</taxon>
        <taxon>Lachnospiraceae</taxon>
        <taxon>Aequitasia</taxon>
    </lineage>
</organism>
<sequence>MEDENMEDEIICYCSNISKEIIVNAIHQGATTLEKIRLTTSACTLGKCKELSPRKRCCSKEIVELLNE</sequence>
<name>A0ABT1E8U0_9FIRM</name>
<protein>
    <submittedName>
        <fullName evidence="2">(2Fe-2S)-binding protein</fullName>
    </submittedName>
</protein>
<feature type="domain" description="BFD-like [2Fe-2S]-binding" evidence="1">
    <location>
        <begin position="10"/>
        <end position="68"/>
    </location>
</feature>
<dbReference type="Pfam" id="PF04324">
    <property type="entry name" value="Fer2_BFD"/>
    <property type="match status" value="1"/>
</dbReference>
<gene>
    <name evidence="2" type="ORF">NK125_07395</name>
</gene>
<keyword evidence="3" id="KW-1185">Reference proteome</keyword>
<dbReference type="InterPro" id="IPR041854">
    <property type="entry name" value="BFD-like_2Fe2S-bd_dom_sf"/>
</dbReference>
<dbReference type="EMBL" id="JAMZFW010000008">
    <property type="protein sequence ID" value="MCP1102235.1"/>
    <property type="molecule type" value="Genomic_DNA"/>
</dbReference>
<dbReference type="InterPro" id="IPR007419">
    <property type="entry name" value="BFD-like_2Fe2S-bd_dom"/>
</dbReference>
<accession>A0ABT1E8U0</accession>
<reference evidence="2 3" key="1">
    <citation type="journal article" date="2022" name="Genome Biol. Evol.">
        <title>Host diet, physiology and behaviors set the stage for Lachnospiraceae cladogenesis.</title>
        <authorList>
            <person name="Vera-Ponce De Leon A."/>
            <person name="Schneider M."/>
            <person name="Jahnes B.C."/>
            <person name="Sadowski V."/>
            <person name="Camuy-Velez L.A."/>
            <person name="Duan J."/>
            <person name="Sabree Z.L."/>
        </authorList>
    </citation>
    <scope>NUCLEOTIDE SEQUENCE [LARGE SCALE GENOMIC DNA]</scope>
    <source>
        <strain evidence="2 3">PAL113</strain>
    </source>
</reference>
<evidence type="ECO:0000259" key="1">
    <source>
        <dbReference type="Pfam" id="PF04324"/>
    </source>
</evidence>
<proteinExistence type="predicted"/>